<feature type="non-terminal residue" evidence="1">
    <location>
        <position position="53"/>
    </location>
</feature>
<gene>
    <name evidence="1" type="ORF">AVEN_128326_1</name>
</gene>
<dbReference type="EMBL" id="BGPR01153793">
    <property type="protein sequence ID" value="GBL69157.1"/>
    <property type="molecule type" value="Genomic_DNA"/>
</dbReference>
<keyword evidence="2" id="KW-1185">Reference proteome</keyword>
<evidence type="ECO:0000313" key="1">
    <source>
        <dbReference type="EMBL" id="GBL69157.1"/>
    </source>
</evidence>
<sequence>MLKCPTIKCDKALEMSMQWLAYIKTLIYETPIYSEEDFISKFTVTAASVRETP</sequence>
<reference evidence="1 2" key="1">
    <citation type="journal article" date="2019" name="Sci. Rep.">
        <title>Orb-weaving spider Araneus ventricosus genome elucidates the spidroin gene catalogue.</title>
        <authorList>
            <person name="Kono N."/>
            <person name="Nakamura H."/>
            <person name="Ohtoshi R."/>
            <person name="Moran D.A.P."/>
            <person name="Shinohara A."/>
            <person name="Yoshida Y."/>
            <person name="Fujiwara M."/>
            <person name="Mori M."/>
            <person name="Tomita M."/>
            <person name="Arakawa K."/>
        </authorList>
    </citation>
    <scope>NUCLEOTIDE SEQUENCE [LARGE SCALE GENOMIC DNA]</scope>
</reference>
<accession>A0A4Y1ZUT8</accession>
<proteinExistence type="predicted"/>
<protein>
    <submittedName>
        <fullName evidence="1">Uncharacterized protein</fullName>
    </submittedName>
</protein>
<name>A0A4Y1ZUT8_ARAVE</name>
<evidence type="ECO:0000313" key="2">
    <source>
        <dbReference type="Proteomes" id="UP000499080"/>
    </source>
</evidence>
<organism evidence="1 2">
    <name type="scientific">Araneus ventricosus</name>
    <name type="common">Orbweaver spider</name>
    <name type="synonym">Epeira ventricosa</name>
    <dbReference type="NCBI Taxonomy" id="182803"/>
    <lineage>
        <taxon>Eukaryota</taxon>
        <taxon>Metazoa</taxon>
        <taxon>Ecdysozoa</taxon>
        <taxon>Arthropoda</taxon>
        <taxon>Chelicerata</taxon>
        <taxon>Arachnida</taxon>
        <taxon>Araneae</taxon>
        <taxon>Araneomorphae</taxon>
        <taxon>Entelegynae</taxon>
        <taxon>Araneoidea</taxon>
        <taxon>Araneidae</taxon>
        <taxon>Araneus</taxon>
    </lineage>
</organism>
<comment type="caution">
    <text evidence="1">The sequence shown here is derived from an EMBL/GenBank/DDBJ whole genome shotgun (WGS) entry which is preliminary data.</text>
</comment>
<dbReference type="Proteomes" id="UP000499080">
    <property type="component" value="Unassembled WGS sequence"/>
</dbReference>
<dbReference type="AlphaFoldDB" id="A0A4Y1ZUT8"/>